<evidence type="ECO:0000313" key="2">
    <source>
        <dbReference type="EMBL" id="GAD58615.1"/>
    </source>
</evidence>
<gene>
    <name evidence="2" type="ORF">MBEBAB_0865</name>
</gene>
<evidence type="ECO:0008006" key="4">
    <source>
        <dbReference type="Google" id="ProtNLM"/>
    </source>
</evidence>
<evidence type="ECO:0000313" key="3">
    <source>
        <dbReference type="Proteomes" id="UP000016569"/>
    </source>
</evidence>
<dbReference type="GO" id="GO:0006310">
    <property type="term" value="P:DNA recombination"/>
    <property type="evidence" value="ECO:0007669"/>
    <property type="project" value="UniProtKB-KW"/>
</dbReference>
<organism evidence="2 3">
    <name type="scientific">Brevundimonas abyssalis TAR-001</name>
    <dbReference type="NCBI Taxonomy" id="1391729"/>
    <lineage>
        <taxon>Bacteria</taxon>
        <taxon>Pseudomonadati</taxon>
        <taxon>Pseudomonadota</taxon>
        <taxon>Alphaproteobacteria</taxon>
        <taxon>Caulobacterales</taxon>
        <taxon>Caulobacteraceae</taxon>
        <taxon>Brevundimonas</taxon>
    </lineage>
</organism>
<comment type="caution">
    <text evidence="2">The sequence shown here is derived from an EMBL/GenBank/DDBJ whole genome shotgun (WGS) entry which is preliminary data.</text>
</comment>
<sequence>MLTQWEIGQRLQSVRLFRYGHQYENGCFFYKCVKTGREVRIQVMNPRAREVLDASYKYGAYMFPRTLDGKPFTGVELTKAFTRIRKQLRGFDQKLQLRQLRHTVVLELALAGCNIPEIASITSHSLETVHHTLKHYLSKNTELANRAMEKRERRRLEQVAGLSGEIIVEGARCIYLGDLPKAVTPSAPEDGGPDEQR</sequence>
<protein>
    <recommendedName>
        <fullName evidence="4">Tyr recombinase domain-containing protein</fullName>
    </recommendedName>
</protein>
<keyword evidence="1" id="KW-0233">DNA recombination</keyword>
<dbReference type="Gene3D" id="1.10.443.10">
    <property type="entry name" value="Intergrase catalytic core"/>
    <property type="match status" value="1"/>
</dbReference>
<dbReference type="GO" id="GO:0003677">
    <property type="term" value="F:DNA binding"/>
    <property type="evidence" value="ECO:0007669"/>
    <property type="project" value="InterPro"/>
</dbReference>
<proteinExistence type="predicted"/>
<reference evidence="3" key="1">
    <citation type="journal article" date="2013" name="Genome Announc.">
        <title>Draft Genome Sequence of the Dimorphic Prosthecate Bacterium Brevundimonas abyssalis TAR-001T.</title>
        <authorList>
            <person name="Tsubouchi T."/>
            <person name="Nishi S."/>
            <person name="Usui K."/>
            <person name="Shimane Y."/>
            <person name="Takaki Y."/>
            <person name="Maruyama T."/>
            <person name="Hatada Y."/>
        </authorList>
    </citation>
    <scope>NUCLEOTIDE SEQUENCE [LARGE SCALE GENOMIC DNA]</scope>
    <source>
        <strain evidence="3">TAR-001</strain>
    </source>
</reference>
<dbReference type="EMBL" id="BATC01000009">
    <property type="protein sequence ID" value="GAD58615.1"/>
    <property type="molecule type" value="Genomic_DNA"/>
</dbReference>
<name>A0A8E0KKQ2_9CAUL</name>
<dbReference type="AlphaFoldDB" id="A0A8E0KKQ2"/>
<dbReference type="GO" id="GO:0015074">
    <property type="term" value="P:DNA integration"/>
    <property type="evidence" value="ECO:0007669"/>
    <property type="project" value="InterPro"/>
</dbReference>
<dbReference type="InterPro" id="IPR013762">
    <property type="entry name" value="Integrase-like_cat_sf"/>
</dbReference>
<dbReference type="SUPFAM" id="SSF56349">
    <property type="entry name" value="DNA breaking-rejoining enzymes"/>
    <property type="match status" value="1"/>
</dbReference>
<evidence type="ECO:0000256" key="1">
    <source>
        <dbReference type="ARBA" id="ARBA00023172"/>
    </source>
</evidence>
<dbReference type="InterPro" id="IPR011010">
    <property type="entry name" value="DNA_brk_join_enz"/>
</dbReference>
<dbReference type="Proteomes" id="UP000016569">
    <property type="component" value="Unassembled WGS sequence"/>
</dbReference>
<accession>A0A8E0KKQ2</accession>
<keyword evidence="3" id="KW-1185">Reference proteome</keyword>